<dbReference type="AlphaFoldDB" id="X1VEU1"/>
<evidence type="ECO:0000256" key="2">
    <source>
        <dbReference type="ARBA" id="ARBA00009045"/>
    </source>
</evidence>
<dbReference type="Pfam" id="PF01694">
    <property type="entry name" value="Rhomboid"/>
    <property type="match status" value="1"/>
</dbReference>
<organism evidence="9">
    <name type="scientific">marine sediment metagenome</name>
    <dbReference type="NCBI Taxonomy" id="412755"/>
    <lineage>
        <taxon>unclassified sequences</taxon>
        <taxon>metagenomes</taxon>
        <taxon>ecological metagenomes</taxon>
    </lineage>
</organism>
<sequence>TPGLWHVMANMFTLFFFGRYLSMLVGEKRFLMVYFVGGILGGIFYILLAQPFSIAVGASGAVFAIGGALAVMRPKIKVLVFPIPAPLPLWVAIIGGFFIISFLPNVAWQAHLGGLVVGLISGYLFRKRERRFF</sequence>
<dbReference type="PANTHER" id="PTHR43731:SF14">
    <property type="entry name" value="PRESENILIN-ASSOCIATED RHOMBOID-LIKE PROTEIN, MITOCHONDRIAL"/>
    <property type="match status" value="1"/>
</dbReference>
<dbReference type="Gene3D" id="1.20.1540.10">
    <property type="entry name" value="Rhomboid-like"/>
    <property type="match status" value="1"/>
</dbReference>
<comment type="similarity">
    <text evidence="2">Belongs to the peptidase S54 family.</text>
</comment>
<feature type="domain" description="Peptidase S54 rhomboid" evidence="8">
    <location>
        <begin position="3"/>
        <end position="127"/>
    </location>
</feature>
<dbReference type="InterPro" id="IPR035952">
    <property type="entry name" value="Rhomboid-like_sf"/>
</dbReference>
<proteinExistence type="inferred from homology"/>
<keyword evidence="4" id="KW-0378">Hydrolase</keyword>
<comment type="subcellular location">
    <subcellularLocation>
        <location evidence="1">Membrane</location>
        <topology evidence="1">Multi-pass membrane protein</topology>
    </subcellularLocation>
</comment>
<dbReference type="SUPFAM" id="SSF144091">
    <property type="entry name" value="Rhomboid-like"/>
    <property type="match status" value="1"/>
</dbReference>
<evidence type="ECO:0000259" key="8">
    <source>
        <dbReference type="Pfam" id="PF01694"/>
    </source>
</evidence>
<name>X1VEU1_9ZZZZ</name>
<accession>X1VEU1</accession>
<feature type="transmembrane region" description="Helical" evidence="7">
    <location>
        <begin position="6"/>
        <end position="23"/>
    </location>
</feature>
<evidence type="ECO:0000256" key="7">
    <source>
        <dbReference type="SAM" id="Phobius"/>
    </source>
</evidence>
<feature type="transmembrane region" description="Helical" evidence="7">
    <location>
        <begin position="30"/>
        <end position="48"/>
    </location>
</feature>
<keyword evidence="5 7" id="KW-1133">Transmembrane helix</keyword>
<dbReference type="PANTHER" id="PTHR43731">
    <property type="entry name" value="RHOMBOID PROTEASE"/>
    <property type="match status" value="1"/>
</dbReference>
<evidence type="ECO:0000256" key="4">
    <source>
        <dbReference type="ARBA" id="ARBA00022801"/>
    </source>
</evidence>
<evidence type="ECO:0000256" key="5">
    <source>
        <dbReference type="ARBA" id="ARBA00022989"/>
    </source>
</evidence>
<protein>
    <recommendedName>
        <fullName evidence="8">Peptidase S54 rhomboid domain-containing protein</fullName>
    </recommendedName>
</protein>
<dbReference type="EMBL" id="BARW01029741">
    <property type="protein sequence ID" value="GAJ12756.1"/>
    <property type="molecule type" value="Genomic_DNA"/>
</dbReference>
<evidence type="ECO:0000313" key="9">
    <source>
        <dbReference type="EMBL" id="GAJ12756.1"/>
    </source>
</evidence>
<keyword evidence="3 7" id="KW-0812">Transmembrane</keyword>
<dbReference type="GO" id="GO:0004252">
    <property type="term" value="F:serine-type endopeptidase activity"/>
    <property type="evidence" value="ECO:0007669"/>
    <property type="project" value="InterPro"/>
</dbReference>
<dbReference type="InterPro" id="IPR050925">
    <property type="entry name" value="Rhomboid_protease_S54"/>
</dbReference>
<feature type="transmembrane region" description="Helical" evidence="7">
    <location>
        <begin position="106"/>
        <end position="125"/>
    </location>
</feature>
<feature type="non-terminal residue" evidence="9">
    <location>
        <position position="1"/>
    </location>
</feature>
<feature type="transmembrane region" description="Helical" evidence="7">
    <location>
        <begin position="54"/>
        <end position="72"/>
    </location>
</feature>
<reference evidence="9" key="1">
    <citation type="journal article" date="2014" name="Front. Microbiol.">
        <title>High frequency of phylogenetically diverse reductive dehalogenase-homologous genes in deep subseafloor sedimentary metagenomes.</title>
        <authorList>
            <person name="Kawai M."/>
            <person name="Futagami T."/>
            <person name="Toyoda A."/>
            <person name="Takaki Y."/>
            <person name="Nishi S."/>
            <person name="Hori S."/>
            <person name="Arai W."/>
            <person name="Tsubouchi T."/>
            <person name="Morono Y."/>
            <person name="Uchiyama I."/>
            <person name="Ito T."/>
            <person name="Fujiyama A."/>
            <person name="Inagaki F."/>
            <person name="Takami H."/>
        </authorList>
    </citation>
    <scope>NUCLEOTIDE SEQUENCE</scope>
    <source>
        <strain evidence="9">Expedition CK06-06</strain>
    </source>
</reference>
<dbReference type="GO" id="GO:0016020">
    <property type="term" value="C:membrane"/>
    <property type="evidence" value="ECO:0007669"/>
    <property type="project" value="UniProtKB-SubCell"/>
</dbReference>
<evidence type="ECO:0000256" key="3">
    <source>
        <dbReference type="ARBA" id="ARBA00022692"/>
    </source>
</evidence>
<comment type="caution">
    <text evidence="9">The sequence shown here is derived from an EMBL/GenBank/DDBJ whole genome shotgun (WGS) entry which is preliminary data.</text>
</comment>
<evidence type="ECO:0000256" key="6">
    <source>
        <dbReference type="ARBA" id="ARBA00023136"/>
    </source>
</evidence>
<evidence type="ECO:0000256" key="1">
    <source>
        <dbReference type="ARBA" id="ARBA00004141"/>
    </source>
</evidence>
<dbReference type="InterPro" id="IPR022764">
    <property type="entry name" value="Peptidase_S54_rhomboid_dom"/>
</dbReference>
<keyword evidence="6 7" id="KW-0472">Membrane</keyword>
<gene>
    <name evidence="9" type="ORF">S12H4_47714</name>
</gene>
<feature type="transmembrane region" description="Helical" evidence="7">
    <location>
        <begin position="79"/>
        <end position="100"/>
    </location>
</feature>